<dbReference type="AlphaFoldDB" id="A0A1I0T921"/>
<organism evidence="3 4">
    <name type="scientific">Rhodococcoides kroppenstedtii</name>
    <dbReference type="NCBI Taxonomy" id="293050"/>
    <lineage>
        <taxon>Bacteria</taxon>
        <taxon>Bacillati</taxon>
        <taxon>Actinomycetota</taxon>
        <taxon>Actinomycetes</taxon>
        <taxon>Mycobacteriales</taxon>
        <taxon>Nocardiaceae</taxon>
        <taxon>Rhodococcoides</taxon>
    </lineage>
</organism>
<name>A0A1I0T921_9NOCA</name>
<dbReference type="InterPro" id="IPR003737">
    <property type="entry name" value="GlcNAc_PI_deacetylase-related"/>
</dbReference>
<dbReference type="EMBL" id="JABUKG010000035">
    <property type="protein sequence ID" value="MBY6322993.1"/>
    <property type="molecule type" value="Genomic_DNA"/>
</dbReference>
<evidence type="ECO:0000313" key="4">
    <source>
        <dbReference type="Proteomes" id="UP000182054"/>
    </source>
</evidence>
<gene>
    <name evidence="2" type="ORF">HQ605_19455</name>
    <name evidence="3" type="ORF">SAMN05444374_104220</name>
</gene>
<evidence type="ECO:0000313" key="5">
    <source>
        <dbReference type="Proteomes" id="UP001520140"/>
    </source>
</evidence>
<dbReference type="InterPro" id="IPR024078">
    <property type="entry name" value="LmbE-like_dom_sf"/>
</dbReference>
<dbReference type="Gene3D" id="3.40.50.10320">
    <property type="entry name" value="LmbE-like"/>
    <property type="match status" value="1"/>
</dbReference>
<reference evidence="3 4" key="1">
    <citation type="submission" date="2016-10" db="EMBL/GenBank/DDBJ databases">
        <authorList>
            <person name="de Groot N.N."/>
        </authorList>
    </citation>
    <scope>NUCLEOTIDE SEQUENCE [LARGE SCALE GENOMIC DNA]</scope>
    <source>
        <strain evidence="3 4">DSM 44908</strain>
    </source>
</reference>
<dbReference type="SUPFAM" id="SSF102588">
    <property type="entry name" value="LmbE-like"/>
    <property type="match status" value="1"/>
</dbReference>
<dbReference type="PANTHER" id="PTHR12993:SF30">
    <property type="entry name" value="N-ACETYL-ALPHA-D-GLUCOSAMINYL L-MALATE DEACETYLASE 1"/>
    <property type="match status" value="1"/>
</dbReference>
<evidence type="ECO:0000256" key="1">
    <source>
        <dbReference type="ARBA" id="ARBA00022833"/>
    </source>
</evidence>
<proteinExistence type="predicted"/>
<keyword evidence="1" id="KW-0862">Zinc</keyword>
<evidence type="ECO:0000313" key="3">
    <source>
        <dbReference type="EMBL" id="SFA47526.1"/>
    </source>
</evidence>
<keyword evidence="5" id="KW-1185">Reference proteome</keyword>
<accession>A0A1I0T921</accession>
<dbReference type="Pfam" id="PF02585">
    <property type="entry name" value="PIG-L"/>
    <property type="match status" value="1"/>
</dbReference>
<dbReference type="Proteomes" id="UP000182054">
    <property type="component" value="Unassembled WGS sequence"/>
</dbReference>
<reference evidence="2 5" key="2">
    <citation type="submission" date="2020-06" db="EMBL/GenBank/DDBJ databases">
        <title>Taxonomy, biology and ecology of Rhodococcus bacteria occurring in California pistachio and other woody hosts as revealed by genome sequence analyses.</title>
        <authorList>
            <person name="Gai Y."/>
            <person name="Riely B."/>
        </authorList>
    </citation>
    <scope>NUCLEOTIDE SEQUENCE [LARGE SCALE GENOMIC DNA]</scope>
    <source>
        <strain evidence="2 5">BP-284</strain>
    </source>
</reference>
<dbReference type="PANTHER" id="PTHR12993">
    <property type="entry name" value="N-ACETYLGLUCOSAMINYL-PHOSPHATIDYLINOSITOL DE-N-ACETYLASE-RELATED"/>
    <property type="match status" value="1"/>
</dbReference>
<dbReference type="GeneID" id="85485371"/>
<evidence type="ECO:0000313" key="2">
    <source>
        <dbReference type="EMBL" id="MBY6322993.1"/>
    </source>
</evidence>
<dbReference type="EMBL" id="FOJN01000004">
    <property type="protein sequence ID" value="SFA47526.1"/>
    <property type="molecule type" value="Genomic_DNA"/>
</dbReference>
<dbReference type="OrthoDB" id="3514174at2"/>
<sequence>MITLSPGPIRSVAVVGAHPDDIAIGAGGTLLTLCASSVTEVHALVLTGGGTDREDEERAALADFCSGATVHLTVLGVPDGRSPQHWNTVKEGLEAFRRTCEPDLVLAPQRADAHQDHRLLAELVPTTFRNHLVLGYEIVKWESDLPSTPVLIPLQDSVARRKVELLAAHYRSQHGHDWYDDETFLAVARLRGVQCRSRYAEGFVVEKMLLTVGGAGHFEVER</sequence>
<dbReference type="RefSeq" id="WP_068104806.1">
    <property type="nucleotide sequence ID" value="NZ_FOJN01000004.1"/>
</dbReference>
<dbReference type="GO" id="GO:0016137">
    <property type="term" value="P:glycoside metabolic process"/>
    <property type="evidence" value="ECO:0007669"/>
    <property type="project" value="UniProtKB-ARBA"/>
</dbReference>
<dbReference type="GO" id="GO:0016811">
    <property type="term" value="F:hydrolase activity, acting on carbon-nitrogen (but not peptide) bonds, in linear amides"/>
    <property type="evidence" value="ECO:0007669"/>
    <property type="project" value="TreeGrafter"/>
</dbReference>
<dbReference type="Proteomes" id="UP001520140">
    <property type="component" value="Unassembled WGS sequence"/>
</dbReference>
<protein>
    <submittedName>
        <fullName evidence="3">N-acetylglucosaminyl deacetylase, LmbE family</fullName>
    </submittedName>
    <submittedName>
        <fullName evidence="2">PIG-L family deacetylase</fullName>
    </submittedName>
</protein>